<evidence type="ECO:0000313" key="4">
    <source>
        <dbReference type="EMBL" id="ATW29829.1"/>
    </source>
</evidence>
<reference evidence="5" key="1">
    <citation type="submission" date="2016-10" db="EMBL/GenBank/DDBJ databases">
        <authorList>
            <person name="Chevignon G."/>
        </authorList>
    </citation>
    <scope>NUCLEOTIDE SEQUENCE [LARGE SCALE GENOMIC DNA]</scope>
    <source>
        <strain evidence="5">A2C</strain>
    </source>
</reference>
<proteinExistence type="predicted"/>
<dbReference type="PROSITE" id="PS51257">
    <property type="entry name" value="PROKAR_LIPOPROTEIN"/>
    <property type="match status" value="1"/>
</dbReference>
<evidence type="ECO:0000259" key="3">
    <source>
        <dbReference type="PROSITE" id="PS50175"/>
    </source>
</evidence>
<dbReference type="InterPro" id="IPR021109">
    <property type="entry name" value="Peptidase_aspartic_dom_sf"/>
</dbReference>
<dbReference type="InterPro" id="IPR001995">
    <property type="entry name" value="Peptidase_A2_cat"/>
</dbReference>
<dbReference type="SUPFAM" id="SSF50630">
    <property type="entry name" value="Acid proteases"/>
    <property type="match status" value="1"/>
</dbReference>
<keyword evidence="1" id="KW-0378">Hydrolase</keyword>
<organism evidence="4 5">
    <name type="scientific">Candidatus Williamhamiltonella defendens</name>
    <dbReference type="NCBI Taxonomy" id="138072"/>
    <lineage>
        <taxon>Bacteria</taxon>
        <taxon>Pseudomonadati</taxon>
        <taxon>Pseudomonadota</taxon>
        <taxon>Gammaproteobacteria</taxon>
        <taxon>Enterobacterales</taxon>
        <taxon>Enterobacteriaceae</taxon>
        <taxon>aphid secondary symbionts</taxon>
        <taxon>Candidatus Williamhamiltonella</taxon>
    </lineage>
</organism>
<feature type="chain" id="PRO_5030044963" description="Peptidase A2 domain-containing protein" evidence="2">
    <location>
        <begin position="23"/>
        <end position="398"/>
    </location>
</feature>
<dbReference type="CDD" id="cd05483">
    <property type="entry name" value="retropepsin_like_bacteria"/>
    <property type="match status" value="1"/>
</dbReference>
<gene>
    <name evidence="4" type="ORF">BJP41_05175</name>
</gene>
<dbReference type="GO" id="GO:0006508">
    <property type="term" value="P:proteolysis"/>
    <property type="evidence" value="ECO:0007669"/>
    <property type="project" value="InterPro"/>
</dbReference>
<evidence type="ECO:0000256" key="1">
    <source>
        <dbReference type="ARBA" id="ARBA00022801"/>
    </source>
</evidence>
<dbReference type="GO" id="GO:0004190">
    <property type="term" value="F:aspartic-type endopeptidase activity"/>
    <property type="evidence" value="ECO:0007669"/>
    <property type="project" value="InterPro"/>
</dbReference>
<dbReference type="Gene3D" id="2.40.70.10">
    <property type="entry name" value="Acid Proteases"/>
    <property type="match status" value="2"/>
</dbReference>
<dbReference type="EMBL" id="CP017606">
    <property type="protein sequence ID" value="ATW29829.1"/>
    <property type="molecule type" value="Genomic_DNA"/>
</dbReference>
<dbReference type="PROSITE" id="PS00141">
    <property type="entry name" value="ASP_PROTEASE"/>
    <property type="match status" value="1"/>
</dbReference>
<dbReference type="PROSITE" id="PS50175">
    <property type="entry name" value="ASP_PROT_RETROV"/>
    <property type="match status" value="1"/>
</dbReference>
<dbReference type="Proteomes" id="UP000230008">
    <property type="component" value="Chromosome"/>
</dbReference>
<sequence>MNIYKKTTFAVFSMALLTSSLSGCLVKKPEKSNEAANDILNEKFYSSSLVIPVTINNKSYRFLVDTGASTTVINEGTAKEITQEVSYSTLHPFHKKIFSNVKTVHDKIDVENLKLLKPVKMFIGNEEVGDNEIWIAKDLSLLTQSSGTNIDGIIGIDTFRKFNWLVDNKKGRLTISRKSPPISTYSHCVAYEDAYGESPYFYLDYGNNNFIKMGIDTGNDGSDLGKDFIEHVKKQKGKITPIEYSFTAVEATGLIKISQYIITGLTFNNHPVGEMIISENNNNQYFLGMNFLSRFNQYAFMPSKMLFCYNTNSLYKEHQYPIRHIGVRYYNEHLEIFYNDKKELDQYHLKDGDVIKSINGINYLPREIKKVREILSLTPKNKLTLIIERLGVKQKIVI</sequence>
<dbReference type="InterPro" id="IPR034122">
    <property type="entry name" value="Retropepsin-like_bacterial"/>
</dbReference>
<dbReference type="Pfam" id="PF13650">
    <property type="entry name" value="Asp_protease_2"/>
    <property type="match status" value="1"/>
</dbReference>
<protein>
    <recommendedName>
        <fullName evidence="3">Peptidase A2 domain-containing protein</fullName>
    </recommendedName>
</protein>
<keyword evidence="2" id="KW-0732">Signal</keyword>
<reference evidence="5" key="2">
    <citation type="submission" date="2017-11" db="EMBL/GenBank/DDBJ databases">
        <title>PacBio sequencing of new strain of the secondary endosymbiont Candidatus Hamiltonella defensa.</title>
        <authorList>
            <person name="Strand M.R."/>
            <person name="Oliver K."/>
        </authorList>
    </citation>
    <scope>NUCLEOTIDE SEQUENCE [LARGE SCALE GENOMIC DNA]</scope>
    <source>
        <strain evidence="5">A2C</strain>
    </source>
</reference>
<feature type="domain" description="Peptidase A2" evidence="3">
    <location>
        <begin position="60"/>
        <end position="75"/>
    </location>
</feature>
<dbReference type="InterPro" id="IPR001969">
    <property type="entry name" value="Aspartic_peptidase_AS"/>
</dbReference>
<accession>A0A2D3T7L8</accession>
<name>A0A2D3T7L8_9ENTR</name>
<dbReference type="AlphaFoldDB" id="A0A2D3T7L8"/>
<feature type="signal peptide" evidence="2">
    <location>
        <begin position="1"/>
        <end position="22"/>
    </location>
</feature>
<dbReference type="RefSeq" id="WP_157791427.1">
    <property type="nucleotide sequence ID" value="NZ_CAWNQP010000001.1"/>
</dbReference>
<evidence type="ECO:0000313" key="5">
    <source>
        <dbReference type="Proteomes" id="UP000230008"/>
    </source>
</evidence>
<evidence type="ECO:0000256" key="2">
    <source>
        <dbReference type="SAM" id="SignalP"/>
    </source>
</evidence>